<gene>
    <name evidence="1" type="ORF">H8711_10010</name>
</gene>
<protein>
    <submittedName>
        <fullName evidence="1">DUF2442 domain-containing protein</fullName>
    </submittedName>
</protein>
<dbReference type="InterPro" id="IPR036782">
    <property type="entry name" value="NE0471-like_N"/>
</dbReference>
<evidence type="ECO:0000313" key="1">
    <source>
        <dbReference type="EMBL" id="MBC8547257.1"/>
    </source>
</evidence>
<dbReference type="SUPFAM" id="SSF143880">
    <property type="entry name" value="NE0471 N-terminal domain-like"/>
    <property type="match status" value="1"/>
</dbReference>
<sequence length="99" mass="11087">MYIKNGIAYAGEQKQPLKISGVRPLEDYKLWIRFSNGEVKIFDFSKELNSPAFSPLKDKAVFNSVYIDYGVTVWNNGDIDIAPEYLYENGESIGGASIA</sequence>
<dbReference type="InterPro" id="IPR018841">
    <property type="entry name" value="DUF2442"/>
</dbReference>
<reference evidence="1" key="1">
    <citation type="submission" date="2020-08" db="EMBL/GenBank/DDBJ databases">
        <title>Genome public.</title>
        <authorList>
            <person name="Liu C."/>
            <person name="Sun Q."/>
        </authorList>
    </citation>
    <scope>NUCLEOTIDE SEQUENCE</scope>
    <source>
        <strain evidence="1">NSJ-31</strain>
    </source>
</reference>
<dbReference type="Gene3D" id="3.30.2020.10">
    <property type="entry name" value="NE0471-like N-terminal domain"/>
    <property type="match status" value="1"/>
</dbReference>
<organism evidence="1 2">
    <name type="scientific">Ligaoa zhengdingensis</name>
    <dbReference type="NCBI Taxonomy" id="2763658"/>
    <lineage>
        <taxon>Bacteria</taxon>
        <taxon>Bacillati</taxon>
        <taxon>Bacillota</taxon>
        <taxon>Clostridia</taxon>
        <taxon>Eubacteriales</taxon>
        <taxon>Oscillospiraceae</taxon>
        <taxon>Ligaoa</taxon>
    </lineage>
</organism>
<dbReference type="Proteomes" id="UP000653127">
    <property type="component" value="Unassembled WGS sequence"/>
</dbReference>
<dbReference type="EMBL" id="JACRST010000016">
    <property type="protein sequence ID" value="MBC8547257.1"/>
    <property type="molecule type" value="Genomic_DNA"/>
</dbReference>
<name>A0A926E0P8_9FIRM</name>
<evidence type="ECO:0000313" key="2">
    <source>
        <dbReference type="Proteomes" id="UP000653127"/>
    </source>
</evidence>
<proteinExistence type="predicted"/>
<dbReference type="Pfam" id="PF10387">
    <property type="entry name" value="DUF2442"/>
    <property type="match status" value="1"/>
</dbReference>
<comment type="caution">
    <text evidence="1">The sequence shown here is derived from an EMBL/GenBank/DDBJ whole genome shotgun (WGS) entry which is preliminary data.</text>
</comment>
<dbReference type="AlphaFoldDB" id="A0A926E0P8"/>
<keyword evidence="2" id="KW-1185">Reference proteome</keyword>
<dbReference type="RefSeq" id="WP_249283332.1">
    <property type="nucleotide sequence ID" value="NZ_JACRST010000016.1"/>
</dbReference>
<accession>A0A926E0P8</accession>